<accession>A0A511KQ69</accession>
<dbReference type="InterPro" id="IPR043129">
    <property type="entry name" value="ATPase_NBD"/>
</dbReference>
<dbReference type="Gene3D" id="1.20.1270.10">
    <property type="match status" value="1"/>
</dbReference>
<dbReference type="Gene3D" id="2.60.34.10">
    <property type="entry name" value="Substrate Binding Domain Of DNAk, Chain A, domain 1"/>
    <property type="match status" value="1"/>
</dbReference>
<dbReference type="InterPro" id="IPR029048">
    <property type="entry name" value="HSP70_C_sf"/>
</dbReference>
<dbReference type="GO" id="GO:0140662">
    <property type="term" value="F:ATP-dependent protein folding chaperone"/>
    <property type="evidence" value="ECO:0007669"/>
    <property type="project" value="InterPro"/>
</dbReference>
<dbReference type="InterPro" id="IPR018181">
    <property type="entry name" value="Heat_shock_70_CS"/>
</dbReference>
<evidence type="ECO:0000256" key="3">
    <source>
        <dbReference type="ARBA" id="ARBA00022840"/>
    </source>
</evidence>
<dbReference type="Gene3D" id="3.30.420.40">
    <property type="match status" value="2"/>
</dbReference>
<feature type="compositionally biased region" description="Low complexity" evidence="4">
    <location>
        <begin position="511"/>
        <end position="532"/>
    </location>
</feature>
<dbReference type="CDD" id="cd24094">
    <property type="entry name" value="ASKHA_NBD_HSP70_ScSse"/>
    <property type="match status" value="1"/>
</dbReference>
<organism evidence="5 6">
    <name type="scientific">Rhodotorula toruloides</name>
    <name type="common">Yeast</name>
    <name type="synonym">Rhodosporidium toruloides</name>
    <dbReference type="NCBI Taxonomy" id="5286"/>
    <lineage>
        <taxon>Eukaryota</taxon>
        <taxon>Fungi</taxon>
        <taxon>Dikarya</taxon>
        <taxon>Basidiomycota</taxon>
        <taxon>Pucciniomycotina</taxon>
        <taxon>Microbotryomycetes</taxon>
        <taxon>Sporidiobolales</taxon>
        <taxon>Sporidiobolaceae</taxon>
        <taxon>Rhodotorula</taxon>
    </lineage>
</organism>
<dbReference type="Gene3D" id="3.90.640.10">
    <property type="entry name" value="Actin, Chain A, domain 4"/>
    <property type="match status" value="1"/>
</dbReference>
<dbReference type="FunFam" id="3.30.420.40:FF:000171">
    <property type="entry name" value="Heat shock 70 kDa protein 4"/>
    <property type="match status" value="2"/>
</dbReference>
<dbReference type="PROSITE" id="PS01036">
    <property type="entry name" value="HSP70_3"/>
    <property type="match status" value="1"/>
</dbReference>
<dbReference type="EMBL" id="BJWK01000021">
    <property type="protein sequence ID" value="GEM12518.1"/>
    <property type="molecule type" value="Genomic_DNA"/>
</dbReference>
<dbReference type="SUPFAM" id="SSF100920">
    <property type="entry name" value="Heat shock protein 70kD (HSP70), peptide-binding domain"/>
    <property type="match status" value="1"/>
</dbReference>
<dbReference type="GO" id="GO:0005524">
    <property type="term" value="F:ATP binding"/>
    <property type="evidence" value="ECO:0007669"/>
    <property type="project" value="UniProtKB-KW"/>
</dbReference>
<feature type="compositionally biased region" description="Basic and acidic residues" evidence="4">
    <location>
        <begin position="772"/>
        <end position="795"/>
    </location>
</feature>
<dbReference type="SUPFAM" id="SSF100934">
    <property type="entry name" value="Heat shock protein 70kD (HSP70), C-terminal subdomain"/>
    <property type="match status" value="1"/>
</dbReference>
<evidence type="ECO:0000313" key="6">
    <source>
        <dbReference type="Proteomes" id="UP000321518"/>
    </source>
</evidence>
<evidence type="ECO:0008006" key="7">
    <source>
        <dbReference type="Google" id="ProtNLM"/>
    </source>
</evidence>
<dbReference type="GO" id="GO:0005829">
    <property type="term" value="C:cytosol"/>
    <property type="evidence" value="ECO:0007669"/>
    <property type="project" value="TreeGrafter"/>
</dbReference>
<dbReference type="GO" id="GO:0005634">
    <property type="term" value="C:nucleus"/>
    <property type="evidence" value="ECO:0007669"/>
    <property type="project" value="TreeGrafter"/>
</dbReference>
<dbReference type="PRINTS" id="PR00301">
    <property type="entry name" value="HEATSHOCK70"/>
</dbReference>
<dbReference type="FunFam" id="3.90.640.10:FF:000004">
    <property type="entry name" value="Heat shock 70 kDa protein 4"/>
    <property type="match status" value="1"/>
</dbReference>
<sequence>MTSVIGFDIGQYGSKIGAARNRGIDILVNETSNRATPSLVAFGPRSRMIGEAAKTQETSNFRNTVGSLKRLIGRTIDDPDVEVEKQFMNAEIVKVGNTVGVSVNYLGEQATFSATQLYAMFLAKLRDTAANELKSAVNDVTIAVPVWYTEAQRRAVLDAAEIAGLNCLRLINDTTATALGYGITKTDLPTTEEPPRNVAFVDIGHSDYSVSIVSFNKGQLVVRSTAFDRHFGGRDFDLALVRHFAKEFETKYKIDVLSNKKATFRLSAAVEKLKKILSANPVAPLSVESIMNDIDASSTMEREQFEELIKPLLVKATKPLEAALAASGLTKEDIEAVELVGGSTRVPSLKQAIQDYFGRPLSFTSNQDEAIARGATLACAQVSPVFKVREFTTTDAQLFPIKFVWEASADAPADEGTEIVAFDVGNAIPSTKILSFARTEPFELEARYANPELLPGGINPFIGKYTVKGVKPAVEGGKNTVKVKARLNLSGCLSFEGATLIEQGPEEDEAAPAPMETDGAAAAPAEGAEAAPAEPPKKVRKTTKTALPTVAAGLRLDTSIVNEFREKEGQMHASDKLVIETEDRKNALEEFVYEVRDRLEGGWKKYSSEEDKEKLRQLASQAEDWLYSEEGEDATKSAYVERLDGIKAIADPIALRYREQDDRPRAAAQLRELLNEYQAKVDSGDLAHLPEDKLQKVVETVANTQAWVSNKLASQAEKMPYEKPSITSAEMLNRRTEIFNELQPLVTLPKPKAKTEDAPKAEADATPEVDMEDAKDVPVEGDKAKEDDMKVDELD</sequence>
<gene>
    <name evidence="5" type="ORF">Rt10032_c21g6535</name>
</gene>
<dbReference type="Pfam" id="PF00012">
    <property type="entry name" value="HSP70"/>
    <property type="match status" value="1"/>
</dbReference>
<reference evidence="5 6" key="1">
    <citation type="submission" date="2019-07" db="EMBL/GenBank/DDBJ databases">
        <title>Rhodotorula toruloides NBRC10032 genome sequencing.</title>
        <authorList>
            <person name="Shida Y."/>
            <person name="Takaku H."/>
            <person name="Ogasawara W."/>
            <person name="Mori K."/>
        </authorList>
    </citation>
    <scope>NUCLEOTIDE SEQUENCE [LARGE SCALE GENOMIC DNA]</scope>
    <source>
        <strain evidence="5 6">NBRC10032</strain>
    </source>
</reference>
<dbReference type="Gene3D" id="3.30.30.30">
    <property type="match status" value="1"/>
</dbReference>
<dbReference type="InterPro" id="IPR029047">
    <property type="entry name" value="HSP70_peptide-bd_sf"/>
</dbReference>
<dbReference type="PANTHER" id="PTHR45639">
    <property type="entry name" value="HSC70CB, ISOFORM G-RELATED"/>
    <property type="match status" value="1"/>
</dbReference>
<dbReference type="Proteomes" id="UP000321518">
    <property type="component" value="Unassembled WGS sequence"/>
</dbReference>
<evidence type="ECO:0000256" key="4">
    <source>
        <dbReference type="SAM" id="MobiDB-lite"/>
    </source>
</evidence>
<keyword evidence="2" id="KW-0547">Nucleotide-binding</keyword>
<evidence type="ECO:0000256" key="1">
    <source>
        <dbReference type="ARBA" id="ARBA00007381"/>
    </source>
</evidence>
<proteinExistence type="inferred from homology"/>
<feature type="compositionally biased region" description="Basic and acidic residues" evidence="4">
    <location>
        <begin position="753"/>
        <end position="763"/>
    </location>
</feature>
<dbReference type="FunFam" id="1.20.1270.10:FF:000002">
    <property type="entry name" value="Heat shock 70 kDa protein 4"/>
    <property type="match status" value="1"/>
</dbReference>
<comment type="caution">
    <text evidence="5">The sequence shown here is derived from an EMBL/GenBank/DDBJ whole genome shotgun (WGS) entry which is preliminary data.</text>
</comment>
<evidence type="ECO:0000256" key="2">
    <source>
        <dbReference type="ARBA" id="ARBA00022741"/>
    </source>
</evidence>
<dbReference type="PANTHER" id="PTHR45639:SF4">
    <property type="entry name" value="HSC70CB, ISOFORM G"/>
    <property type="match status" value="1"/>
</dbReference>
<dbReference type="OrthoDB" id="434160at2759"/>
<dbReference type="SUPFAM" id="SSF53067">
    <property type="entry name" value="Actin-like ATPase domain"/>
    <property type="match status" value="2"/>
</dbReference>
<feature type="region of interest" description="Disordered" evidence="4">
    <location>
        <begin position="743"/>
        <end position="795"/>
    </location>
</feature>
<comment type="similarity">
    <text evidence="1">Belongs to the heat shock protein 70 family.</text>
</comment>
<evidence type="ECO:0000313" key="5">
    <source>
        <dbReference type="EMBL" id="GEM12518.1"/>
    </source>
</evidence>
<feature type="region of interest" description="Disordered" evidence="4">
    <location>
        <begin position="506"/>
        <end position="544"/>
    </location>
</feature>
<dbReference type="FunFam" id="3.30.30.30:FF:000002">
    <property type="entry name" value="Heat shock 70 kDa protein 4"/>
    <property type="match status" value="1"/>
</dbReference>
<protein>
    <recommendedName>
        <fullName evidence="7">Heat shock protein 70 family</fullName>
    </recommendedName>
</protein>
<name>A0A511KQ69_RHOTO</name>
<dbReference type="InterPro" id="IPR013126">
    <property type="entry name" value="Hsp_70_fam"/>
</dbReference>
<keyword evidence="3" id="KW-0067">ATP-binding</keyword>
<dbReference type="AlphaFoldDB" id="A0A511KQ69"/>